<feature type="signal peptide" evidence="3">
    <location>
        <begin position="1"/>
        <end position="25"/>
    </location>
</feature>
<dbReference type="Pfam" id="PF13629">
    <property type="entry name" value="T2SS-T3SS_pil_N"/>
    <property type="match status" value="1"/>
</dbReference>
<dbReference type="PANTHER" id="PTHR30332">
    <property type="entry name" value="PROBABLE GENERAL SECRETION PATHWAY PROTEIN D"/>
    <property type="match status" value="1"/>
</dbReference>
<dbReference type="Proteomes" id="UP000315112">
    <property type="component" value="Unassembled WGS sequence"/>
</dbReference>
<dbReference type="AlphaFoldDB" id="A0A562PNT4"/>
<evidence type="ECO:0000256" key="3">
    <source>
        <dbReference type="SAM" id="SignalP"/>
    </source>
</evidence>
<dbReference type="Pfam" id="PF00263">
    <property type="entry name" value="Secretin"/>
    <property type="match status" value="1"/>
</dbReference>
<feature type="chain" id="PRO_5044270397" evidence="3">
    <location>
        <begin position="26"/>
        <end position="494"/>
    </location>
</feature>
<sequence length="494" mass="51543">MNPLPRHIRLATFALAGVLAARAGAATDPAASEPAATPAPARKAAPAHVEGPRCRGEAAAPGQLALQLGKSRLLRLPEPVVNRSVGDSAVLQSMLVAPETLYVVGVDVGSTNMIVQGSSGKCSVIEVTVSMDVSALQATLAAVLPEEKDIHVTAASDSVVLSGTVTDGATLARVLELAQAHVRRPVKPLTDKDDKAATAVQGGSRIVNMLGVSAPQQVMLEVKIAEVSKTLLDKLEAGTAVRLRGGEWTASLLSNFLTGTLKSGLTLFKSAQNQLNLDAQRDDALVRLLAEPTVMAISGQEGSFLAGGKIFIPVAQDNNKITLEEKEFGVGLRFTPTVMAGGRISLKVAPEVSELSREGVGISAAGVNATAIMPLITTRRATTTVQLYDGQSFAIGGLIRNNQVSNLKALPVLGEVPVLGSLFRSTDFQQDRTELLFVVTAHLVKPLPPGYALPTDALQPASRADLFMNGKMEAPADRPVAPPVPAGQSGFQLK</sequence>
<evidence type="ECO:0000256" key="2">
    <source>
        <dbReference type="SAM" id="MobiDB-lite"/>
    </source>
</evidence>
<name>A0A562PNT4_9BURK</name>
<dbReference type="EMBL" id="VLKW01000006">
    <property type="protein sequence ID" value="TWI46084.1"/>
    <property type="molecule type" value="Genomic_DNA"/>
</dbReference>
<organism evidence="7 8">
    <name type="scientific">Pseudoduganella flava</name>
    <dbReference type="NCBI Taxonomy" id="871742"/>
    <lineage>
        <taxon>Bacteria</taxon>
        <taxon>Pseudomonadati</taxon>
        <taxon>Pseudomonadota</taxon>
        <taxon>Betaproteobacteria</taxon>
        <taxon>Burkholderiales</taxon>
        <taxon>Oxalobacteraceae</taxon>
        <taxon>Telluria group</taxon>
        <taxon>Pseudoduganella</taxon>
    </lineage>
</organism>
<keyword evidence="3" id="KW-0732">Signal</keyword>
<feature type="region of interest" description="Disordered" evidence="2">
    <location>
        <begin position="473"/>
        <end position="494"/>
    </location>
</feature>
<dbReference type="Proteomes" id="UP000437862">
    <property type="component" value="Chromosome"/>
</dbReference>
<dbReference type="InterPro" id="IPR032789">
    <property type="entry name" value="T2SS-T3SS_pil_N"/>
</dbReference>
<evidence type="ECO:0000313" key="6">
    <source>
        <dbReference type="EMBL" id="QGZ40631.1"/>
    </source>
</evidence>
<dbReference type="PANTHER" id="PTHR30332:SF17">
    <property type="entry name" value="TYPE IV PILIATION SYSTEM PROTEIN DR_0774-RELATED"/>
    <property type="match status" value="1"/>
</dbReference>
<comment type="similarity">
    <text evidence="1">Belongs to the bacterial secretin family.</text>
</comment>
<dbReference type="RefSeq" id="WP_145877318.1">
    <property type="nucleotide sequence ID" value="NZ_CP046904.1"/>
</dbReference>
<dbReference type="InterPro" id="IPR004846">
    <property type="entry name" value="T2SS/T3SS_dom"/>
</dbReference>
<feature type="region of interest" description="Disordered" evidence="2">
    <location>
        <begin position="29"/>
        <end position="56"/>
    </location>
</feature>
<dbReference type="PRINTS" id="PR00811">
    <property type="entry name" value="BCTERIALGSPD"/>
</dbReference>
<protein>
    <submittedName>
        <fullName evidence="7">Pilus assembly protein CpaC</fullName>
    </submittedName>
    <submittedName>
        <fullName evidence="6">Type II and III secretion system protein family protein</fullName>
    </submittedName>
</protein>
<dbReference type="InterPro" id="IPR001775">
    <property type="entry name" value="GspD/PilQ"/>
</dbReference>
<evidence type="ECO:0000256" key="1">
    <source>
        <dbReference type="RuleBase" id="RU004003"/>
    </source>
</evidence>
<dbReference type="GO" id="GO:0009306">
    <property type="term" value="P:protein secretion"/>
    <property type="evidence" value="ECO:0007669"/>
    <property type="project" value="InterPro"/>
</dbReference>
<feature type="compositionally biased region" description="Low complexity" evidence="2">
    <location>
        <begin position="29"/>
        <end position="47"/>
    </location>
</feature>
<reference evidence="7" key="2">
    <citation type="submission" date="2019-07" db="EMBL/GenBank/DDBJ databases">
        <authorList>
            <person name="Whitman W."/>
            <person name="Huntemann M."/>
            <person name="Clum A."/>
            <person name="Pillay M."/>
            <person name="Palaniappan K."/>
            <person name="Varghese N."/>
            <person name="Mikhailova N."/>
            <person name="Stamatis D."/>
            <person name="Reddy T."/>
            <person name="Daum C."/>
            <person name="Shapiro N."/>
            <person name="Ivanova N."/>
            <person name="Kyrpides N."/>
            <person name="Woyke T."/>
        </authorList>
    </citation>
    <scope>NUCLEOTIDE SEQUENCE</scope>
    <source>
        <strain evidence="7">CGMCC 1.10685</strain>
    </source>
</reference>
<evidence type="ECO:0000313" key="9">
    <source>
        <dbReference type="Proteomes" id="UP000437862"/>
    </source>
</evidence>
<feature type="domain" description="Type II/III secretion system secretin-like" evidence="4">
    <location>
        <begin position="281"/>
        <end position="445"/>
    </location>
</feature>
<keyword evidence="9" id="KW-1185">Reference proteome</keyword>
<proteinExistence type="inferred from homology"/>
<reference evidence="6 9" key="3">
    <citation type="submission" date="2019-12" db="EMBL/GenBank/DDBJ databases">
        <title>Draft Genome Sequences of Six Type Strains of the Genus Massilia.</title>
        <authorList>
            <person name="Miess H."/>
            <person name="Frediansyah A."/>
            <person name="Goeker M."/>
            <person name="Gross H."/>
        </authorList>
    </citation>
    <scope>NUCLEOTIDE SEQUENCE [LARGE SCALE GENOMIC DNA]</scope>
    <source>
        <strain evidence="6 9">DSM 26639</strain>
    </source>
</reference>
<gene>
    <name evidence="6" type="ORF">GO485_17235</name>
    <name evidence="7" type="ORF">IP92_03517</name>
</gene>
<evidence type="ECO:0000313" key="8">
    <source>
        <dbReference type="Proteomes" id="UP000315112"/>
    </source>
</evidence>
<dbReference type="OrthoDB" id="9775455at2"/>
<reference evidence="7 8" key="1">
    <citation type="journal article" date="2015" name="Stand. Genomic Sci.">
        <title>Genomic Encyclopedia of Bacterial and Archaeal Type Strains, Phase III: the genomes of soil and plant-associated and newly described type strains.</title>
        <authorList>
            <person name="Whitman W.B."/>
            <person name="Woyke T."/>
            <person name="Klenk H.P."/>
            <person name="Zhou Y."/>
            <person name="Lilburn T.G."/>
            <person name="Beck B.J."/>
            <person name="De Vos P."/>
            <person name="Vandamme P."/>
            <person name="Eisen J.A."/>
            <person name="Garrity G."/>
            <person name="Hugenholtz P."/>
            <person name="Kyrpides N.C."/>
        </authorList>
    </citation>
    <scope>NUCLEOTIDE SEQUENCE [LARGE SCALE GENOMIC DNA]</scope>
    <source>
        <strain evidence="7 8">CGMCC 1.10685</strain>
    </source>
</reference>
<dbReference type="EMBL" id="CP046904">
    <property type="protein sequence ID" value="QGZ40631.1"/>
    <property type="molecule type" value="Genomic_DNA"/>
</dbReference>
<feature type="domain" description="Pilus formation protein N-terminal" evidence="5">
    <location>
        <begin position="61"/>
        <end position="130"/>
    </location>
</feature>
<accession>A0A562PNT4</accession>
<evidence type="ECO:0000259" key="5">
    <source>
        <dbReference type="Pfam" id="PF13629"/>
    </source>
</evidence>
<dbReference type="GO" id="GO:0015627">
    <property type="term" value="C:type II protein secretion system complex"/>
    <property type="evidence" value="ECO:0007669"/>
    <property type="project" value="TreeGrafter"/>
</dbReference>
<evidence type="ECO:0000259" key="4">
    <source>
        <dbReference type="Pfam" id="PF00263"/>
    </source>
</evidence>
<dbReference type="InterPro" id="IPR050810">
    <property type="entry name" value="Bact_Secretion_Sys_Channel"/>
</dbReference>
<evidence type="ECO:0000313" key="7">
    <source>
        <dbReference type="EMBL" id="TWI46084.1"/>
    </source>
</evidence>